<name>K2P016_9FLAO</name>
<dbReference type="RefSeq" id="WP_008992413.1">
    <property type="nucleotide sequence ID" value="NZ_AMSG01000023.1"/>
</dbReference>
<sequence length="668" mass="75641">MKKLVDLKAVRVSAGAYLPLLLIAVLNLSIGWSQEKSQRFSDRDYYIQMLVKIADPVLSNLAQDKLKATMPVEKAINPYGGREEVTHLEAFGRTLAGIAPWLELGADDSKEGKLREKYIELALKGIDNATNPSAKDYMNFTDGGQPLVDAAFLAEALIRAPTQLWDRLSEATQQNVLKAFKSTRSISPPYMNWLLFSGMIEAALLKFEGKADMMRLEYALFKHDEWYLGDGTYGDGPDFHWDYYNSFVIQPMILDILAVLADKKDQLKYWRYKGKFIDRAHVFLDRAKRYAEVQERLIASDGSFPPLGRSLAYRAGAFQLLSQVALFQQLPSGVEPSQVRAALKAVIKKQMEAPGTFDKDGWLTIGFYGAQKEIAEPYISTGSLYLVSTAFLVLGLEKQTPFWAAPAKDWTQKKMWSGKQAPIDKAFYPSKPKQKSWDTLIAPSSFYSSKNFKKHWDNYYPWGRDHNGSARMYSSNIILKDSVLELKAQLLSKDVGKSSLVPHLPIAYSSGAVHAKTPITLTEEFPIYEISGEFKAPIKPGTWPAFWMTGVEGWPPETDILEFKGDAYNWQNTFITPENVTTIKKEITDAPTAWHQYKIRMQWLDQTHTSITYYIDNVQQGVHYTNFSNKPMWLIINLQMEGSAGKADGLKESSYFAKNICVKRITNE</sequence>
<dbReference type="InterPro" id="IPR000757">
    <property type="entry name" value="Beta-glucanase-like"/>
</dbReference>
<feature type="transmembrane region" description="Helical" evidence="2">
    <location>
        <begin position="12"/>
        <end position="32"/>
    </location>
</feature>
<dbReference type="GO" id="GO:0004553">
    <property type="term" value="F:hydrolase activity, hydrolyzing O-glycosyl compounds"/>
    <property type="evidence" value="ECO:0007669"/>
    <property type="project" value="InterPro"/>
</dbReference>
<dbReference type="AlphaFoldDB" id="K2P016"/>
<dbReference type="Proteomes" id="UP000007364">
    <property type="component" value="Unassembled WGS sequence"/>
</dbReference>
<dbReference type="InterPro" id="IPR049349">
    <property type="entry name" value="DUF2264_N"/>
</dbReference>
<dbReference type="Pfam" id="PF00722">
    <property type="entry name" value="Glyco_hydro_16"/>
    <property type="match status" value="1"/>
</dbReference>
<dbReference type="PROSITE" id="PS51762">
    <property type="entry name" value="GH16_2"/>
    <property type="match status" value="1"/>
</dbReference>
<comment type="similarity">
    <text evidence="1">Belongs to the glycosyl hydrolase 16 family.</text>
</comment>
<evidence type="ECO:0000313" key="5">
    <source>
        <dbReference type="Proteomes" id="UP000007364"/>
    </source>
</evidence>
<dbReference type="PATRIC" id="fig|555500.3.peg.2654"/>
<reference evidence="4 5" key="1">
    <citation type="journal article" date="2012" name="J. Bacteriol.">
        <title>Genome Sequence of Galbibacter marinum Type Strain ck-I2-15.</title>
        <authorList>
            <person name="Lai Q."/>
            <person name="Li C."/>
            <person name="Shao Z."/>
        </authorList>
    </citation>
    <scope>NUCLEOTIDE SEQUENCE [LARGE SCALE GENOMIC DNA]</scope>
    <source>
        <strain evidence="5">ck-I2-15</strain>
    </source>
</reference>
<gene>
    <name evidence="4" type="ORF">I215_12873</name>
</gene>
<evidence type="ECO:0000256" key="2">
    <source>
        <dbReference type="SAM" id="Phobius"/>
    </source>
</evidence>
<dbReference type="Pfam" id="PF10022">
    <property type="entry name" value="DUF2264"/>
    <property type="match status" value="1"/>
</dbReference>
<dbReference type="PANTHER" id="PTHR35339:SF3">
    <property type="entry name" value="DUF2264 DOMAIN-CONTAINING PROTEIN"/>
    <property type="match status" value="1"/>
</dbReference>
<dbReference type="Gene3D" id="2.60.120.200">
    <property type="match status" value="1"/>
</dbReference>
<dbReference type="eggNOG" id="COG2273">
    <property type="taxonomic scope" value="Bacteria"/>
</dbReference>
<dbReference type="STRING" id="555500.I215_12873"/>
<accession>K2P016</accession>
<dbReference type="EMBL" id="AMSG01000023">
    <property type="protein sequence ID" value="EKF54373.1"/>
    <property type="molecule type" value="Genomic_DNA"/>
</dbReference>
<keyword evidence="2" id="KW-1133">Transmembrane helix</keyword>
<dbReference type="PANTHER" id="PTHR35339">
    <property type="entry name" value="LINALOOL DEHYDRATASE_ISOMERASE DOMAIN-CONTAINING PROTEIN"/>
    <property type="match status" value="1"/>
</dbReference>
<organism evidence="4 5">
    <name type="scientific">Galbibacter marinus</name>
    <dbReference type="NCBI Taxonomy" id="555500"/>
    <lineage>
        <taxon>Bacteria</taxon>
        <taxon>Pseudomonadati</taxon>
        <taxon>Bacteroidota</taxon>
        <taxon>Flavobacteriia</taxon>
        <taxon>Flavobacteriales</taxon>
        <taxon>Flavobacteriaceae</taxon>
        <taxon>Galbibacter</taxon>
    </lineage>
</organism>
<keyword evidence="5" id="KW-1185">Reference proteome</keyword>
<dbReference type="OrthoDB" id="9813465at2"/>
<evidence type="ECO:0000256" key="1">
    <source>
        <dbReference type="ARBA" id="ARBA00006865"/>
    </source>
</evidence>
<comment type="caution">
    <text evidence="4">The sequence shown here is derived from an EMBL/GenBank/DDBJ whole genome shotgun (WGS) entry which is preliminary data.</text>
</comment>
<dbReference type="InterPro" id="IPR016624">
    <property type="entry name" value="UCP014753"/>
</dbReference>
<proteinExistence type="inferred from homology"/>
<dbReference type="eggNOG" id="COG4289">
    <property type="taxonomic scope" value="Bacteria"/>
</dbReference>
<dbReference type="SUPFAM" id="SSF49899">
    <property type="entry name" value="Concanavalin A-like lectins/glucanases"/>
    <property type="match status" value="1"/>
</dbReference>
<feature type="domain" description="GH16" evidence="3">
    <location>
        <begin position="435"/>
        <end position="668"/>
    </location>
</feature>
<dbReference type="InterPro" id="IPR013320">
    <property type="entry name" value="ConA-like_dom_sf"/>
</dbReference>
<evidence type="ECO:0000259" key="3">
    <source>
        <dbReference type="PROSITE" id="PS51762"/>
    </source>
</evidence>
<protein>
    <recommendedName>
        <fullName evidence="3">GH16 domain-containing protein</fullName>
    </recommendedName>
</protein>
<dbReference type="GO" id="GO:0005975">
    <property type="term" value="P:carbohydrate metabolic process"/>
    <property type="evidence" value="ECO:0007669"/>
    <property type="project" value="InterPro"/>
</dbReference>
<evidence type="ECO:0000313" key="4">
    <source>
        <dbReference type="EMBL" id="EKF54373.1"/>
    </source>
</evidence>
<keyword evidence="2" id="KW-0472">Membrane</keyword>
<keyword evidence="2" id="KW-0812">Transmembrane</keyword>